<sequence>MKPGGIKLEPRIAEVKARETAHPQAELERQDNTKTVNVAQSDPEQVETRSMGMLRHVFGEIVST</sequence>
<protein>
    <submittedName>
        <fullName evidence="2">Uncharacterized protein</fullName>
    </submittedName>
</protein>
<gene>
    <name evidence="2" type="ORF">VPNG_02517</name>
</gene>
<keyword evidence="3" id="KW-1185">Reference proteome</keyword>
<proteinExistence type="predicted"/>
<evidence type="ECO:0000256" key="1">
    <source>
        <dbReference type="SAM" id="MobiDB-lite"/>
    </source>
</evidence>
<name>A0A423XI86_9PEZI</name>
<dbReference type="Proteomes" id="UP000285146">
    <property type="component" value="Unassembled WGS sequence"/>
</dbReference>
<evidence type="ECO:0000313" key="2">
    <source>
        <dbReference type="EMBL" id="ROW15925.1"/>
    </source>
</evidence>
<feature type="compositionally biased region" description="Basic and acidic residues" evidence="1">
    <location>
        <begin position="8"/>
        <end position="28"/>
    </location>
</feature>
<reference evidence="2 3" key="1">
    <citation type="submission" date="2015-09" db="EMBL/GenBank/DDBJ databases">
        <title>Host preference determinants of Valsa canker pathogens revealed by comparative genomics.</title>
        <authorList>
            <person name="Yin Z."/>
            <person name="Huang L."/>
        </authorList>
    </citation>
    <scope>NUCLEOTIDE SEQUENCE [LARGE SCALE GENOMIC DNA]</scope>
    <source>
        <strain evidence="2 3">SXYLt</strain>
    </source>
</reference>
<comment type="caution">
    <text evidence="2">The sequence shown here is derived from an EMBL/GenBank/DDBJ whole genome shotgun (WGS) entry which is preliminary data.</text>
</comment>
<feature type="region of interest" description="Disordered" evidence="1">
    <location>
        <begin position="1"/>
        <end position="28"/>
    </location>
</feature>
<dbReference type="AlphaFoldDB" id="A0A423XI86"/>
<dbReference type="EMBL" id="LKEB01000007">
    <property type="protein sequence ID" value="ROW15925.1"/>
    <property type="molecule type" value="Genomic_DNA"/>
</dbReference>
<dbReference type="InParanoid" id="A0A423XI86"/>
<accession>A0A423XI86</accession>
<evidence type="ECO:0000313" key="3">
    <source>
        <dbReference type="Proteomes" id="UP000285146"/>
    </source>
</evidence>
<organism evidence="2 3">
    <name type="scientific">Cytospora leucostoma</name>
    <dbReference type="NCBI Taxonomy" id="1230097"/>
    <lineage>
        <taxon>Eukaryota</taxon>
        <taxon>Fungi</taxon>
        <taxon>Dikarya</taxon>
        <taxon>Ascomycota</taxon>
        <taxon>Pezizomycotina</taxon>
        <taxon>Sordariomycetes</taxon>
        <taxon>Sordariomycetidae</taxon>
        <taxon>Diaporthales</taxon>
        <taxon>Cytosporaceae</taxon>
        <taxon>Cytospora</taxon>
    </lineage>
</organism>